<evidence type="ECO:0000256" key="3">
    <source>
        <dbReference type="ARBA" id="ARBA00022840"/>
    </source>
</evidence>
<sequence length="65" mass="7535">MTTATTTYEPTAEMVRDEKIYLAWGLTEAEYDLIVAKLDRLPNYTEAGLFSAMWSEHVSYRVTRQ</sequence>
<evidence type="ECO:0000313" key="6">
    <source>
        <dbReference type="Proteomes" id="UP000650485"/>
    </source>
</evidence>
<dbReference type="Gene3D" id="3.30.1330.10">
    <property type="entry name" value="PurM-like, N-terminal domain"/>
    <property type="match status" value="1"/>
</dbReference>
<dbReference type="GO" id="GO:0016874">
    <property type="term" value="F:ligase activity"/>
    <property type="evidence" value="ECO:0007669"/>
    <property type="project" value="UniProtKB-KW"/>
</dbReference>
<dbReference type="AlphaFoldDB" id="A0A923STW3"/>
<dbReference type="Pfam" id="PF18072">
    <property type="entry name" value="FGAR-AT_linker"/>
    <property type="match status" value="1"/>
</dbReference>
<keyword evidence="2" id="KW-0547">Nucleotide-binding</keyword>
<gene>
    <name evidence="5" type="ORF">H7R52_13680</name>
</gene>
<reference evidence="5" key="1">
    <citation type="submission" date="2020-08" db="EMBL/GenBank/DDBJ databases">
        <title>Complete genome sequence of Weissella confusa strain FS54 provides insights into metabolic potential.</title>
        <authorList>
            <person name="Fhoula I."/>
            <person name="Najjari A."/>
            <person name="Lekired A."/>
            <person name="Bessrour-Aouam N."/>
            <person name="Jaballah S."/>
            <person name="Klibi N."/>
            <person name="Ouzari H.-I."/>
        </authorList>
    </citation>
    <scope>NUCLEOTIDE SEQUENCE</scope>
    <source>
        <strain evidence="5">FS54</strain>
    </source>
</reference>
<keyword evidence="3" id="KW-0067">ATP-binding</keyword>
<feature type="domain" description="Phosphoribosylformylglycinamidine synthase linker" evidence="4">
    <location>
        <begin position="16"/>
        <end position="60"/>
    </location>
</feature>
<dbReference type="InterPro" id="IPR041609">
    <property type="entry name" value="PurL_linker"/>
</dbReference>
<dbReference type="Proteomes" id="UP000650485">
    <property type="component" value="Unassembled WGS sequence"/>
</dbReference>
<accession>A0A923STW3</accession>
<evidence type="ECO:0000259" key="4">
    <source>
        <dbReference type="Pfam" id="PF18072"/>
    </source>
</evidence>
<protein>
    <recommendedName>
        <fullName evidence="4">Phosphoribosylformylglycinamidine synthase linker domain-containing protein</fullName>
    </recommendedName>
</protein>
<dbReference type="GO" id="GO:0005524">
    <property type="term" value="F:ATP binding"/>
    <property type="evidence" value="ECO:0007669"/>
    <property type="project" value="UniProtKB-KW"/>
</dbReference>
<keyword evidence="1" id="KW-0436">Ligase</keyword>
<comment type="caution">
    <text evidence="5">The sequence shown here is derived from an EMBL/GenBank/DDBJ whole genome shotgun (WGS) entry which is preliminary data.</text>
</comment>
<dbReference type="SUPFAM" id="SSF109736">
    <property type="entry name" value="FGAM synthase PurL, linker domain"/>
    <property type="match status" value="1"/>
</dbReference>
<dbReference type="InterPro" id="IPR036921">
    <property type="entry name" value="PurM-like_N_sf"/>
</dbReference>
<proteinExistence type="predicted"/>
<evidence type="ECO:0000313" key="5">
    <source>
        <dbReference type="EMBL" id="MBC6499417.1"/>
    </source>
</evidence>
<name>A0A923STW3_WEICO</name>
<dbReference type="Gene3D" id="3.90.650.10">
    <property type="entry name" value="PurM-like C-terminal domain"/>
    <property type="match status" value="1"/>
</dbReference>
<dbReference type="InterPro" id="IPR036676">
    <property type="entry name" value="PurM-like_C_sf"/>
</dbReference>
<evidence type="ECO:0000256" key="2">
    <source>
        <dbReference type="ARBA" id="ARBA00022741"/>
    </source>
</evidence>
<evidence type="ECO:0000256" key="1">
    <source>
        <dbReference type="ARBA" id="ARBA00022598"/>
    </source>
</evidence>
<organism evidence="5 6">
    <name type="scientific">Weissella confusa</name>
    <name type="common">Lactobacillus confusus</name>
    <dbReference type="NCBI Taxonomy" id="1583"/>
    <lineage>
        <taxon>Bacteria</taxon>
        <taxon>Bacillati</taxon>
        <taxon>Bacillota</taxon>
        <taxon>Bacilli</taxon>
        <taxon>Lactobacillales</taxon>
        <taxon>Lactobacillaceae</taxon>
        <taxon>Weissella</taxon>
    </lineage>
</organism>
<dbReference type="EMBL" id="JACSZT010000009">
    <property type="protein sequence ID" value="MBC6499417.1"/>
    <property type="molecule type" value="Genomic_DNA"/>
</dbReference>